<evidence type="ECO:0000256" key="1">
    <source>
        <dbReference type="SAM" id="Phobius"/>
    </source>
</evidence>
<organism evidence="2 3">
    <name type="scientific">Nakamurella leprariae</name>
    <dbReference type="NCBI Taxonomy" id="2803911"/>
    <lineage>
        <taxon>Bacteria</taxon>
        <taxon>Bacillati</taxon>
        <taxon>Actinomycetota</taxon>
        <taxon>Actinomycetes</taxon>
        <taxon>Nakamurellales</taxon>
        <taxon>Nakamurellaceae</taxon>
        <taxon>Nakamurella</taxon>
    </lineage>
</organism>
<name>A0A939BYK1_9ACTN</name>
<protein>
    <submittedName>
        <fullName evidence="2">Uncharacterized protein</fullName>
    </submittedName>
</protein>
<evidence type="ECO:0000313" key="2">
    <source>
        <dbReference type="EMBL" id="MBM9469628.1"/>
    </source>
</evidence>
<keyword evidence="1" id="KW-0812">Transmembrane</keyword>
<dbReference type="Proteomes" id="UP000663792">
    <property type="component" value="Unassembled WGS sequence"/>
</dbReference>
<dbReference type="EMBL" id="JAERWK010000032">
    <property type="protein sequence ID" value="MBM9469628.1"/>
    <property type="molecule type" value="Genomic_DNA"/>
</dbReference>
<keyword evidence="1" id="KW-0472">Membrane</keyword>
<evidence type="ECO:0000313" key="3">
    <source>
        <dbReference type="Proteomes" id="UP000663792"/>
    </source>
</evidence>
<feature type="transmembrane region" description="Helical" evidence="1">
    <location>
        <begin position="47"/>
        <end position="67"/>
    </location>
</feature>
<keyword evidence="1" id="KW-1133">Transmembrane helix</keyword>
<proteinExistence type="predicted"/>
<keyword evidence="3" id="KW-1185">Reference proteome</keyword>
<dbReference type="RefSeq" id="WP_205262594.1">
    <property type="nucleotide sequence ID" value="NZ_JAERWK010000032.1"/>
</dbReference>
<comment type="caution">
    <text evidence="2">The sequence shown here is derived from an EMBL/GenBank/DDBJ whole genome shotgun (WGS) entry which is preliminary data.</text>
</comment>
<reference evidence="2" key="1">
    <citation type="submission" date="2021-01" db="EMBL/GenBank/DDBJ databases">
        <title>YIM 132084 draft genome.</title>
        <authorList>
            <person name="An D."/>
        </authorList>
    </citation>
    <scope>NUCLEOTIDE SEQUENCE</scope>
    <source>
        <strain evidence="2">YIM 132084</strain>
    </source>
</reference>
<dbReference type="AlphaFoldDB" id="A0A939BYK1"/>
<sequence>MTKGRRQAMKSNPLRQLIRWEVYAVVTVVSAVMSAVFLFAVPQRPGVNVVAVIFAALAIIALVYWIVLGARARRR</sequence>
<accession>A0A939BYK1</accession>
<gene>
    <name evidence="2" type="ORF">JL106_20280</name>
</gene>
<feature type="transmembrane region" description="Helical" evidence="1">
    <location>
        <begin position="20"/>
        <end position="41"/>
    </location>
</feature>